<feature type="compositionally biased region" description="Basic and acidic residues" evidence="1">
    <location>
        <begin position="230"/>
        <end position="239"/>
    </location>
</feature>
<feature type="compositionally biased region" description="Basic and acidic residues" evidence="1">
    <location>
        <begin position="129"/>
        <end position="151"/>
    </location>
</feature>
<evidence type="ECO:0000256" key="1">
    <source>
        <dbReference type="SAM" id="MobiDB-lite"/>
    </source>
</evidence>
<feature type="compositionally biased region" description="Basic and acidic residues" evidence="1">
    <location>
        <begin position="49"/>
        <end position="63"/>
    </location>
</feature>
<feature type="compositionally biased region" description="Basic residues" evidence="1">
    <location>
        <begin position="114"/>
        <end position="128"/>
    </location>
</feature>
<accession>A0ABR1ILS7</accession>
<reference evidence="2 3" key="1">
    <citation type="submission" date="2024-01" db="EMBL/GenBank/DDBJ databases">
        <title>A draft genome for the cacao thread blight pathogen Marasmiellus scandens.</title>
        <authorList>
            <person name="Baruah I.K."/>
            <person name="Leung J."/>
            <person name="Bukari Y."/>
            <person name="Amoako-Attah I."/>
            <person name="Meinhardt L.W."/>
            <person name="Bailey B.A."/>
            <person name="Cohen S.P."/>
        </authorList>
    </citation>
    <scope>NUCLEOTIDE SEQUENCE [LARGE SCALE GENOMIC DNA]</scope>
    <source>
        <strain evidence="2 3">GH-19</strain>
    </source>
</reference>
<feature type="compositionally biased region" description="Low complexity" evidence="1">
    <location>
        <begin position="905"/>
        <end position="933"/>
    </location>
</feature>
<feature type="compositionally biased region" description="Polar residues" evidence="1">
    <location>
        <begin position="181"/>
        <end position="205"/>
    </location>
</feature>
<dbReference type="EMBL" id="JBANRG010000097">
    <property type="protein sequence ID" value="KAK7436176.1"/>
    <property type="molecule type" value="Genomic_DNA"/>
</dbReference>
<organism evidence="2 3">
    <name type="scientific">Marasmiellus scandens</name>
    <dbReference type="NCBI Taxonomy" id="2682957"/>
    <lineage>
        <taxon>Eukaryota</taxon>
        <taxon>Fungi</taxon>
        <taxon>Dikarya</taxon>
        <taxon>Basidiomycota</taxon>
        <taxon>Agaricomycotina</taxon>
        <taxon>Agaricomycetes</taxon>
        <taxon>Agaricomycetidae</taxon>
        <taxon>Agaricales</taxon>
        <taxon>Marasmiineae</taxon>
        <taxon>Omphalotaceae</taxon>
        <taxon>Marasmiellus</taxon>
    </lineage>
</organism>
<feature type="region of interest" description="Disordered" evidence="1">
    <location>
        <begin position="905"/>
        <end position="963"/>
    </location>
</feature>
<gene>
    <name evidence="2" type="ORF">VKT23_019252</name>
</gene>
<feature type="compositionally biased region" description="Basic residues" evidence="1">
    <location>
        <begin position="280"/>
        <end position="290"/>
    </location>
</feature>
<feature type="region of interest" description="Disordered" evidence="1">
    <location>
        <begin position="1"/>
        <end position="30"/>
    </location>
</feature>
<evidence type="ECO:0000313" key="3">
    <source>
        <dbReference type="Proteomes" id="UP001498398"/>
    </source>
</evidence>
<proteinExistence type="predicted"/>
<feature type="compositionally biased region" description="Polar residues" evidence="1">
    <location>
        <begin position="153"/>
        <end position="162"/>
    </location>
</feature>
<feature type="compositionally biased region" description="Low complexity" evidence="1">
    <location>
        <begin position="688"/>
        <end position="698"/>
    </location>
</feature>
<protein>
    <submittedName>
        <fullName evidence="2">Uncharacterized protein</fullName>
    </submittedName>
</protein>
<feature type="compositionally biased region" description="Basic and acidic residues" evidence="1">
    <location>
        <begin position="77"/>
        <end position="95"/>
    </location>
</feature>
<dbReference type="Proteomes" id="UP001498398">
    <property type="component" value="Unassembled WGS sequence"/>
</dbReference>
<name>A0ABR1ILS7_9AGAR</name>
<comment type="caution">
    <text evidence="2">The sequence shown here is derived from an EMBL/GenBank/DDBJ whole genome shotgun (WGS) entry which is preliminary data.</text>
</comment>
<feature type="compositionally biased region" description="Low complexity" evidence="1">
    <location>
        <begin position="99"/>
        <end position="108"/>
    </location>
</feature>
<keyword evidence="3" id="KW-1185">Reference proteome</keyword>
<sequence>MPSFSTTTTTHSSSSSSTTTAANPTNATNTHPLLRSLFLTLDICIPDSMRSEPRYREKDRDKGYGGVSTRDTVMDIDMDKKEEEAALQALRRELEFDNSGSGSSSSSGSGSGRGRSHGHGHGRSRSRSRANDRERDRHRDNDNVGRADRSLQHSKSFSSSCAPLSVPNKTKPKTQMQTQTHIQTSSVKFSRSHSMSTRPSANASASAHVGAGVDVTPSSSKTRSGKSRSKSSEPQRDPELGSAKGVGRGGGGIGRSMSVDQGSASRFGFGRGGGADRGRGRGRGVLRKVNRTGYVSVPSSVYGGQSSGVKEKEQEGLKSPWPCIFEEEDLEMVLIKDAPEDDKEKDKEGDNIGNKAGFGFGWLGFRAGKEKDKAVRQDLKTKEKEPEKITLTSGCSTSQRKLEENPDPIASAAIAKERERRKRAEAQRLKRELLERKHQALAMGVGVYVVHTLLGEEIPVAETSAELIHTLSCMVLPVLRTFNQTAPELVCYSLHLLSRVFPSPLPSLILPGDGKGKVEVTITKEHMNQVAVMMVRTWMMCLRLSFSWMHDRFYPLGDWAYWTHLPPTILQKSYIQLLHLLSHNLCISRTDWIVWLQGMQTHFRDFIKDVEWTRKNRVKRLPPTPTRTTGSKFLESPGMTDPDVLADARAIERLQDLEVMLVEMEDSTMQVFVSEAFLGAEFGCDSGLGSDEASSSSGDKGREASRVERERERAREKKLQVEMKERFMDYMRSDLPRTVVIESPAVPPRSASLGVLEGQGQVRGKDKPLPSILKQGTARVEIDLKRDDWPDRWPWATFGKIMEEKEKGSINGRIRPVPVVPMANVTGAGSKALAKAREREEAERKLFDLTVVTVSGAKVLKLGDVALESLRGMGIKVDVKGDTNAKEKDGEVSISSMLAYLDSSSSDSSGSIYASGTSSGSAGPASTSSSLSSSDEESDLPPTPENVHQPGPGSLIVADKKDKAIIPNTQNRRRSMSLDTGITVVVALGEIEKGVSAASVGDSGGRGLGLGRGLGKGLGLGLGKRGGTLKEKVKPLDLTTKVVRGKGHFGSLRIRS</sequence>
<feature type="compositionally biased region" description="Basic and acidic residues" evidence="1">
    <location>
        <begin position="699"/>
        <end position="716"/>
    </location>
</feature>
<feature type="region of interest" description="Disordered" evidence="1">
    <location>
        <begin position="47"/>
        <end position="322"/>
    </location>
</feature>
<feature type="compositionally biased region" description="Gly residues" evidence="1">
    <location>
        <begin position="244"/>
        <end position="254"/>
    </location>
</feature>
<feature type="region of interest" description="Disordered" evidence="1">
    <location>
        <begin position="688"/>
        <end position="716"/>
    </location>
</feature>
<evidence type="ECO:0000313" key="2">
    <source>
        <dbReference type="EMBL" id="KAK7436176.1"/>
    </source>
</evidence>
<feature type="compositionally biased region" description="Polar residues" evidence="1">
    <location>
        <begin position="297"/>
        <end position="308"/>
    </location>
</feature>